<feature type="region of interest" description="Disordered" evidence="2">
    <location>
        <begin position="34"/>
        <end position="57"/>
    </location>
</feature>
<reference evidence="4" key="1">
    <citation type="submission" date="2022-10" db="EMBL/GenBank/DDBJ databases">
        <title>Genome assembly of Pristionchus species.</title>
        <authorList>
            <person name="Yoshida K."/>
            <person name="Sommer R.J."/>
        </authorList>
    </citation>
    <scope>NUCLEOTIDE SEQUENCE [LARGE SCALE GENOMIC DNA]</scope>
    <source>
        <strain evidence="4">RS5460</strain>
    </source>
</reference>
<accession>A0AAN4ZPA5</accession>
<feature type="non-terminal residue" evidence="3">
    <location>
        <position position="1"/>
    </location>
</feature>
<name>A0AAN4ZPA5_9BILA</name>
<evidence type="ECO:0000256" key="2">
    <source>
        <dbReference type="SAM" id="MobiDB-lite"/>
    </source>
</evidence>
<gene>
    <name evidence="3" type="ORF">PMAYCL1PPCAC_12132</name>
</gene>
<dbReference type="Proteomes" id="UP001328107">
    <property type="component" value="Unassembled WGS sequence"/>
</dbReference>
<evidence type="ECO:0000313" key="3">
    <source>
        <dbReference type="EMBL" id="GMR41937.1"/>
    </source>
</evidence>
<evidence type="ECO:0000313" key="4">
    <source>
        <dbReference type="Proteomes" id="UP001328107"/>
    </source>
</evidence>
<sequence>IKIEDGVEQVATQIKSRKEFKNKMADRVMKISKNLMNEQESDPFGEETEEKKGKRKRHLMKDLSAEKGWLTWKEAQKLLEEYAHYGLSMIREVRHVAFPYHLITSIPKSIEFIANAQVGKFRRQVKGIVMAVGEISEVKAVRIVDDQNVFHADATVQQIVFRPQKDVAYECVVTMISSRLITSSLFGQITVTTLLDAAAQAVLKGITLKTGDTILVKYSNSTVKRSICVLQGSLVRLVKRGKGGDYIHTPKKSKKLDDDEDYEEKEELKEEIEEEIVHKEKKKKRKSEIKMEVDDDFEIVEEKKKKKKKKEKHFDEDCD</sequence>
<feature type="coiled-coil region" evidence="1">
    <location>
        <begin position="255"/>
        <end position="289"/>
    </location>
</feature>
<comment type="caution">
    <text evidence="3">The sequence shown here is derived from an EMBL/GenBank/DDBJ whole genome shotgun (WGS) entry which is preliminary data.</text>
</comment>
<dbReference type="AlphaFoldDB" id="A0AAN4ZPA5"/>
<keyword evidence="4" id="KW-1185">Reference proteome</keyword>
<protein>
    <submittedName>
        <fullName evidence="3">Uncharacterized protein</fullName>
    </submittedName>
</protein>
<dbReference type="EMBL" id="BTRK01000003">
    <property type="protein sequence ID" value="GMR41937.1"/>
    <property type="molecule type" value="Genomic_DNA"/>
</dbReference>
<evidence type="ECO:0000256" key="1">
    <source>
        <dbReference type="SAM" id="Coils"/>
    </source>
</evidence>
<proteinExistence type="predicted"/>
<organism evidence="3 4">
    <name type="scientific">Pristionchus mayeri</name>
    <dbReference type="NCBI Taxonomy" id="1317129"/>
    <lineage>
        <taxon>Eukaryota</taxon>
        <taxon>Metazoa</taxon>
        <taxon>Ecdysozoa</taxon>
        <taxon>Nematoda</taxon>
        <taxon>Chromadorea</taxon>
        <taxon>Rhabditida</taxon>
        <taxon>Rhabditina</taxon>
        <taxon>Diplogasteromorpha</taxon>
        <taxon>Diplogasteroidea</taxon>
        <taxon>Neodiplogasteridae</taxon>
        <taxon>Pristionchus</taxon>
    </lineage>
</organism>
<feature type="compositionally biased region" description="Acidic residues" evidence="2">
    <location>
        <begin position="39"/>
        <end position="48"/>
    </location>
</feature>
<keyword evidence="1" id="KW-0175">Coiled coil</keyword>